<comment type="caution">
    <text evidence="1">The sequence shown here is derived from an EMBL/GenBank/DDBJ whole genome shotgun (WGS) entry which is preliminary data.</text>
</comment>
<evidence type="ECO:0000313" key="1">
    <source>
        <dbReference type="EMBL" id="EKE75249.1"/>
    </source>
</evidence>
<dbReference type="OrthoDB" id="122670at2"/>
<accession>K2JY69</accession>
<evidence type="ECO:0008006" key="3">
    <source>
        <dbReference type="Google" id="ProtNLM"/>
    </source>
</evidence>
<keyword evidence="2" id="KW-1185">Reference proteome</keyword>
<name>K2JY69_9GAMM</name>
<organism evidence="1 2">
    <name type="scientific">Gallaecimonas xiamenensis 3-C-1</name>
    <dbReference type="NCBI Taxonomy" id="745411"/>
    <lineage>
        <taxon>Bacteria</taxon>
        <taxon>Pseudomonadati</taxon>
        <taxon>Pseudomonadota</taxon>
        <taxon>Gammaproteobacteria</taxon>
        <taxon>Enterobacterales</taxon>
        <taxon>Gallaecimonadaceae</taxon>
        <taxon>Gallaecimonas</taxon>
    </lineage>
</organism>
<dbReference type="RefSeq" id="WP_008484140.1">
    <property type="nucleotide sequence ID" value="NZ_AMRI01000009.1"/>
</dbReference>
<dbReference type="STRING" id="745411.B3C1_08231"/>
<reference evidence="1 2" key="1">
    <citation type="journal article" date="2012" name="J. Bacteriol.">
        <title>Genome Sequence of Gallaecimonas xiamenensis Type Strain 3-C-1.</title>
        <authorList>
            <person name="Lai Q."/>
            <person name="Wang L."/>
            <person name="Wang W."/>
            <person name="Shao Z."/>
        </authorList>
    </citation>
    <scope>NUCLEOTIDE SEQUENCE [LARGE SCALE GENOMIC DNA]</scope>
    <source>
        <strain evidence="1 2">3-C-1</strain>
    </source>
</reference>
<dbReference type="EMBL" id="AMRI01000009">
    <property type="protein sequence ID" value="EKE75249.1"/>
    <property type="molecule type" value="Genomic_DNA"/>
</dbReference>
<dbReference type="eggNOG" id="ENOG5033183">
    <property type="taxonomic scope" value="Bacteria"/>
</dbReference>
<dbReference type="Pfam" id="PF13711">
    <property type="entry name" value="DUF4160"/>
    <property type="match status" value="1"/>
</dbReference>
<dbReference type="AlphaFoldDB" id="K2JY69"/>
<gene>
    <name evidence="1" type="ORF">B3C1_08231</name>
</gene>
<dbReference type="Proteomes" id="UP000006755">
    <property type="component" value="Unassembled WGS sequence"/>
</dbReference>
<protein>
    <recommendedName>
        <fullName evidence="3">DUF4160 domain-containing protein</fullName>
    </recommendedName>
</protein>
<dbReference type="InterPro" id="IPR025427">
    <property type="entry name" value="DUF4160"/>
</dbReference>
<proteinExistence type="predicted"/>
<evidence type="ECO:0000313" key="2">
    <source>
        <dbReference type="Proteomes" id="UP000006755"/>
    </source>
</evidence>
<sequence>MPKIYEYLGLILFFYSNEHEPIHIHAKYQGKESKAEIHMLNGRIQKIVIKDKGAGLDSSKRKEFEEFVNFYADDIVNKWVDYFVKKKHISPQIITKKVKNVRTIRG</sequence>